<dbReference type="SMART" id="SM00112">
    <property type="entry name" value="CA"/>
    <property type="match status" value="11"/>
</dbReference>
<dbReference type="InterPro" id="IPR023828">
    <property type="entry name" value="Peptidase_S8_Ser-AS"/>
</dbReference>
<feature type="domain" description="Cadherin" evidence="10">
    <location>
        <begin position="3388"/>
        <end position="3495"/>
    </location>
</feature>
<evidence type="ECO:0000256" key="7">
    <source>
        <dbReference type="ARBA" id="ARBA00022837"/>
    </source>
</evidence>
<dbReference type="PROSITE" id="PS51892">
    <property type="entry name" value="SUBTILASE"/>
    <property type="match status" value="1"/>
</dbReference>
<gene>
    <name evidence="11" type="ORF">A9P98_17380</name>
</gene>
<dbReference type="GO" id="GO:0016477">
    <property type="term" value="P:cell migration"/>
    <property type="evidence" value="ECO:0007669"/>
    <property type="project" value="TreeGrafter"/>
</dbReference>
<dbReference type="GO" id="GO:0008013">
    <property type="term" value="F:beta-catenin binding"/>
    <property type="evidence" value="ECO:0007669"/>
    <property type="project" value="TreeGrafter"/>
</dbReference>
<feature type="domain" description="Cadherin" evidence="10">
    <location>
        <begin position="4917"/>
        <end position="5024"/>
    </location>
</feature>
<keyword evidence="8" id="KW-0472">Membrane</keyword>
<keyword evidence="7" id="KW-0106">Calcium</keyword>
<dbReference type="SUPFAM" id="SSF49384">
    <property type="entry name" value="Carbohydrate-binding domain"/>
    <property type="match status" value="1"/>
</dbReference>
<feature type="domain" description="Cadherin" evidence="10">
    <location>
        <begin position="4810"/>
        <end position="4917"/>
    </location>
</feature>
<comment type="caution">
    <text evidence="11">The sequence shown here is derived from an EMBL/GenBank/DDBJ whole genome shotgun (WGS) entry which is preliminary data.</text>
</comment>
<dbReference type="SMART" id="SM00237">
    <property type="entry name" value="Calx_beta"/>
    <property type="match status" value="3"/>
</dbReference>
<dbReference type="GO" id="GO:0007156">
    <property type="term" value="P:homophilic cell adhesion via plasma membrane adhesion molecules"/>
    <property type="evidence" value="ECO:0007669"/>
    <property type="project" value="InterPro"/>
</dbReference>
<dbReference type="SUPFAM" id="SSF50985">
    <property type="entry name" value="RCC1/BLIP-II"/>
    <property type="match status" value="3"/>
</dbReference>
<dbReference type="GO" id="GO:0004252">
    <property type="term" value="F:serine-type endopeptidase activity"/>
    <property type="evidence" value="ECO:0007669"/>
    <property type="project" value="InterPro"/>
</dbReference>
<feature type="domain" description="Cadherin" evidence="10">
    <location>
        <begin position="3816"/>
        <end position="3923"/>
    </location>
</feature>
<evidence type="ECO:0000256" key="5">
    <source>
        <dbReference type="ARBA" id="ARBA00022801"/>
    </source>
</evidence>
<protein>
    <recommendedName>
        <fullName evidence="10">Cadherin domain-containing protein</fullName>
    </recommendedName>
</protein>
<dbReference type="PANTHER" id="PTHR24027">
    <property type="entry name" value="CADHERIN-23"/>
    <property type="match status" value="1"/>
</dbReference>
<keyword evidence="2" id="KW-0645">Protease</keyword>
<dbReference type="InterPro" id="IPR008965">
    <property type="entry name" value="CBM2/CBM3_carb-bd_dom_sf"/>
</dbReference>
<dbReference type="Pfam" id="PF03160">
    <property type="entry name" value="Calx-beta"/>
    <property type="match status" value="5"/>
</dbReference>
<dbReference type="GO" id="GO:0006508">
    <property type="term" value="P:proteolysis"/>
    <property type="evidence" value="ECO:0007669"/>
    <property type="project" value="UniProtKB-KW"/>
</dbReference>
<dbReference type="PROSITE" id="PS00138">
    <property type="entry name" value="SUBTILASE_SER"/>
    <property type="match status" value="1"/>
</dbReference>
<dbReference type="Proteomes" id="UP000093903">
    <property type="component" value="Unassembled WGS sequence"/>
</dbReference>
<dbReference type="Gene3D" id="2.130.10.30">
    <property type="entry name" value="Regulator of chromosome condensation 1/beta-lactamase-inhibitor protein II"/>
    <property type="match status" value="4"/>
</dbReference>
<feature type="domain" description="Cadherin" evidence="10">
    <location>
        <begin position="3281"/>
        <end position="3388"/>
    </location>
</feature>
<evidence type="ECO:0000256" key="4">
    <source>
        <dbReference type="ARBA" id="ARBA00022737"/>
    </source>
</evidence>
<sequence length="5267" mass="541188">MIQELEQAGVTVVSAAGNSYAQNHQNPSLRENVSIPAIASTAAVGAVWQDGTVSNARWSGSRDNTTGADRLVSFSQRLSTYPGMLFAPGAIIESTLPGNQIGGLAGTSMATPMVSGVVALMQDAALTFGDRLLTPNEIRRILLDTADRIVDGDDEDTNVTPTGSTYLRIDVYDAVQAVDRLFTSPPTPEGGTSQFFRFVFNSSQQTEDFYQGYGYAAANTYTLGQSITPTGSLGSYTITEVINDQSGTVGEVAVTDYYDGSTGFGYAIYVDASGTAGLGSESGFAYNSNFGGPDTSFSSSDTADLQEPVVTYQLYYFTYNYNNDDPTTTNVVEGDFYQGYGYAPTGTYTVGQRINQSSPNETGNNGYYTIDSVFEGNYGLLNAVSVYSYYDGADGNGSDLGGAYGYASYVSGTGYGGLGTEEGYAYDYNYASTDTYFSKHHEANLSDGVVIDPPVQLYYFTYTYGNGDSYQGWGYANANTYQSGQVIPVNALNELDLNGQYVIDSVWESYGLVGQVTINSYYDGADGNNTDPGGGYGSAYYVYGSGYGGLGSELGYAYDYNYQSTDIYFDNFYEANLVTQQPGSQLYYFTYYYGNGDFYQGYGYAVAGTYTQDQRIDQQSANETGQTGYHIIDYVYDSTYSYASGYVYVTTYYDGLNSAGDSGYGYAHYVWGNGYSGLGSESGYAYDNAYQSTDTSFSTFNEANLVTSNSGDRQLYYFTYNYGNGDYYQGYGYAAADTYTVGQLLYEQSANETGEIGYYDITAVYSDSFGYLNSVFVDYYHDADTGYGPAIYAYGSGYDGLGSESGSAYDANYLSTDTYFSKFYEVDLVVPSNDKQLYYFTYYYNDEGDYYQGYGYATSGTYTQDQLINQTSPNETGGIGYYQITSISSVTYGTVGEVSVFHYNDADTNYGPAYSVWAQGYSGLGSESGYAYDYYYSSPDNYFNNYYEADLGNSSRVDLYYFTYYYNDNPATTDVIEGDYYQGYGYATSGTYTQNQRIDQANETGVTGYYKIDSVYANSNYSSANMVYVYNYYDGDTGYGWAWNAWGQGSAGLGSEYGYAYDYSYITIDPIFGKSGSTFYEADLISSYGTDTNATLATATNLGAIIQRTLSILDSLNTSSFSVGTDPGSNNLVPADVDMYRFELNQAGTISLETSRPQNGVEMDTILRLFDVYGNNLGTDDDTGSGFYSRLNAYLEAGTYYFGVSGYANFSYSPTSANSGVEGSNGDYAISIAFDTNTTPFVGDPNGTATGARDIGALSNFATAGGADVPSIIGLDTNVPGVDPTQENLIAVGDKDVDLIKFTVDPGLVIFQTSDYVPDYIGKFEQTRGQAYLDLLDSDGNGSFDDSIDTVLRLFDASGNQLAIDDDGGEGLLSRLEYVFTTAGTYYLGVSGHGNSTYNINTLPDAVDNDSSRRSGSTGSSLLSIILQPETAPQDPNGVFYGAIPVDLLYGSNLTLSEHIGTDILADTTISVTGGDVDLYRFVANESGVVLIDLDTAISNSLNTYLRIFDGNGIALPSPYFNDDSTAQGFNRDSLTELGNNSTDSFVRLDVTAGSTYYIGVSASGNQTYDLNNLDGRTNPSVGDYQINLQYGGGATTATDADGYIHANLPSFNLTQTNTGSSNLTSLQRNIANDDQVAVGATDVDFVKVNFQGTGTTPRILTATARGIGTGQSALVPTVYVFNGQGDRLSASTSSSSPNTVQISLNPGTDYYVGIAGYGNENFNPLIMGSGTSADTGNYTLDLSLSGGDRQLLSGILNAANLKGSLYGNSLDFDIDLFGRGTPRTYTLDSTPRTILASLGEDIDQASATAEESNAFGRIYIEAQGLTGNAANVTATSSDVGADDVDIYPISITESGAYRFTTSGTGIAIDDARPTLKLFDSQGASVTLNNYGPQGLVTGNVLADLTPGDYYFVVMSTGTGTDQFAFGNDPGFSSALTEAQLREFYQNTGNYQLDMVKASLDQPNTWIDRGTSFAQRFSLPLDVASLQLYGASGITPSLRVNGPSGSVAGSLVYDEDNNTLRFVPTNPILAAGNYTIEYNDPSDFKAEGTNVTASNLQSATFSVPAAGPVVYLPSFARGPGQPVNINGTGIPVKISDTDGLTNIRITVDYDPDALNITDAQLPDALKDIWEIVGRPTIASGRVTVDLRDKLNDGVSSPLPSGDREVIRLIADVPTSAVFNSAEVLEVSAGARAGSRSVTISDSTAVQKVAYLGDLSGLNGVINDADILAASIKYSNSSVTGFSDYNLTDPNLIGDFNHDRTINDADILALALRYASGANGLIPDPKPVTGSSSQVFIDPTIDIPELGSSNVGAIVVVPLNLLLTEDSINSFGLSVTYDTSAIKVARTTTGNAPRVTLNGVLTSVDENGETRGWGIAGGVINVEESGPLGKITFSALSTTSPILVSEASAQAPFKLADVRFVVQSGAAAGATSINFETPTFSKAVLDNNGSPTGQVLALTPVTATGGSITIAGTNPTITLAVSPTSVTEDGTLNIVYTFTRTGPTTNTLAVNYTIGGTATNGSDYGSIGTSVTFAAGSSTATVTVDPTADTTVESDETVILTLASGTGYTIGTTSGVTGTITNDDVVVAPELAIASTNSNQSEGNSGTKAFNFTVTRSGDTTGTSSANWAVTGSGTNQADGTDFSGTSGTVSFAAGETTQTITVNVSGDSTVEPDEGFTVTLSNPTNATINTATAVGTIQNDDVVAPGLATVSLSLTSPSTVTEDGPQNLFYVFSRTGDVTNSLTVNFNVSGSATLNDDYVQRGATSFGTSTGSVTFATGSSVVILPIDPSSDVVSDGNETVALTLAAGTGYAVGSSGAVTGIILDNDVAPGTVVRGSVAKSIYDRTRHEVVNLYAFAALKSDGSVVTWGDSTRGGDSSSVSSSLTSGVTQIFSTGSAFAALKSDGSVVTWGSSTLGGDSSSVSSSLTSGVTQIFSTGSAFAALKSDGSVVTWGSSTLGGDSSSVSSSLTSGVTQIFSNFYAFAALKSDGSVVTWGDSTRGGDSSSVSSRLTSSVTQIFSNTFAFAALKSDGSVVTWGSSSNGGDSSSVSSSLTSGVTQIFSTGNAFAALKSDGSVVTWGDSTRGGDSSSVSSSLTSGVTQIFSNVGAFAALKSDGSVVTWGNSFNGGDSSSVSSSLTSGVTQIFSNAGAFAALKSDGSVVTWGGFGGDSSSVSSSLTSGVTQIFSTGSAFAALKSDGSVVTWGNSSYGGDSSSVSSSLTSGVTQIFSTPNAFAALKSDGSVVTWGDSTRGGDSSSVSSQLTSGVVSFADPFNDDRRSTTPTINANQTFSYAEGKTANFQVGTVTATDAVGVTSFAIASGNNSGFFAISNSGVITLTAAGAAASAASNDFETTPNTFTLGITASDAANNTSSPVNVTINVTDVDDTAPVVNANQTFSYAEGKTANFQVGTVTATDAVGVTSFAIASGNNSGFFAISNSGIITLTAAGAAASAASNDFETTPNTFTLGITASDAANNTSSPVNVTINVTDVDDTAPVVNPNQTFSYAEGKTANFQVGTVTATDAVGVTSFAIASGNDSGFFAISNSGIITLTAAGAAASAASNDFEANPNTFTLGITASDAAGNTSTSTNITINVTDVDDTAPVVNANQTFSYAEGKTANFQVGTVTATDAVGVTSFAIASGNDSGFFAISNSGVITLTAAGAAASAASNDFETNPNTFTLGITASDAAGNTSTSTNITINVTDVDDTAPVVNANQTFSYAEGKTANFQVGTVTATDAVGVTSFAIASGNDSGFFAISNSGVITLTAAGAAASAASNDFETNPNTFTLGITASDAANNTSSPVTVTINVTDVDDTAPVVNANQTFSYAEGKTANFQVGTVTATDAVGVTNFAIASGNDSGFFAISNSGVITLTAAGAAASAASNDFETNPNTFTLGITASDAANNTSSPVTVTINVTDVDDTAPVVNANQTFSYAEGKTANFQVGTVTATDAVGVTNFAIASGNNSGFFAISNSGVITLTAAGAAASAASNDFETTPNTFTLGITASDAANNTSSPVNVTINVNDVDDTAPVVNANQTFSYAEGKTANFQVGTVTATDAVGVTNFAIASGNNSGFFAISNSGVITLTAAGAAASAASNDFETNPNTFTLGITASDAANNTSSPVNVTINVTDVDDTAPVVNANQTFSYAEGKTANFQVGTVTATDAVGVTNFAIASGNDSGFFAISNSGVITLTAAGAAASAASNDFETNPNTFTLGITASDAAGNTSTSTNITINVEYNNPTVSLSLTSPSTVTEDGPQNLFYVFSRTGDVTNSLTVNFNVSGSATLNDDYVQRGATSFGTSTGSVTFATGSSVVILPIDPSSDVVSDGNETVALTLAGGTGYAVGSSGAVTGIILDNDVAPGTVVRGSVAKSIYDRTRHEVVNLYAFAALKSDGSVVTWGDSTRGGDSSSVSSSLTSGVTQIFSTGSAFAALKSDGSVVTWGNSTLGGDSSSVSSSLTSGVTQIFSTGSAFAALKSDGSVVTWGSSSNGGESSSVSSSLTSGVTQIFSTGNAFAALKSDGSVVTWGDSTRGGDSSSVSSSLTSGVTQIFSNIFAFAALKSDGSVVTWGSSSNGGESSSVSSSLTSGVTQIFSTGNAFAALKSDGSVVTWGGFGGDSSSVSSRLTSGVTQIFSTLYAFAALKSDGSVVTWGSSSNGGESSSVSSSLTSGVTQIFSNAGAFAALKSDGSVVTWGGFGGDSSSVSSSLTSGVTQIFSNAGAFAALKSDGSVVTWGSSSNGGESSSVSSSLTSGVTQIFSTGNAFAALKSDGSVVTWGDSSSGGNSSSVSSQLTSGVVSFADPFNDDRRSTTPTINANQTFSYAERQVANFQVGTVTATDAVGVTSFAIASGNNSGFFAISNSGVITLTAAGAAASAASNDFETTPNTFTLGITASDAANNTSSPVNVTINVTDVDDTAPVVNPNQTFSYPEGKTANFQVGTVTATDAVGVTSFAIASGNDSGFFAISNSGVITLTAAGAAASAASNDFETNPNTFTLGITASDAANNTSSPVNVTINVTDIPNDVPTVTIAATDPYAAEIQTPRVNNGKFTFTLSEAAPVGGIAVNYTVSGTAIGGEDYTLLPGTVTIAGGQTTAVVDVLPINDAVVEGNQSVILSLTDGVTYDLGATTGATVTIADGAIGDIDGNGVFTGSDAFLINQFLAERNNPNRNFILETTFARFPSETVGSTNTTGATLANGIEAQLSLFDIDGNSTTSPGDIFLMNQYLLLGSNPNRNQILQLVASAFGSEFSGPNNTGTELNQALSNLIGTNI</sequence>
<dbReference type="SUPFAM" id="SSF89260">
    <property type="entry name" value="Collagen-binding domain"/>
    <property type="match status" value="1"/>
</dbReference>
<dbReference type="RefSeq" id="WP_065180095.1">
    <property type="nucleotide sequence ID" value="NZ_LYXA01000001.1"/>
</dbReference>
<organism evidence="11 12">
    <name type="scientific">Cylindrospermopsis raciborskii CS-505</name>
    <dbReference type="NCBI Taxonomy" id="533240"/>
    <lineage>
        <taxon>Bacteria</taxon>
        <taxon>Bacillati</taxon>
        <taxon>Cyanobacteriota</taxon>
        <taxon>Cyanophyceae</taxon>
        <taxon>Nostocales</taxon>
        <taxon>Aphanizomenonaceae</taxon>
        <taxon>Cylindrospermopsis</taxon>
    </lineage>
</organism>
<comment type="subcellular location">
    <subcellularLocation>
        <location evidence="1">Membrane</location>
    </subcellularLocation>
</comment>
<dbReference type="GO" id="GO:0005509">
    <property type="term" value="F:calcium ion binding"/>
    <property type="evidence" value="ECO:0007669"/>
    <property type="project" value="InterPro"/>
</dbReference>
<dbReference type="CDD" id="cd11304">
    <property type="entry name" value="Cadherin_repeat"/>
    <property type="match status" value="11"/>
</dbReference>
<dbReference type="InterPro" id="IPR015919">
    <property type="entry name" value="Cadherin-like_sf"/>
</dbReference>
<dbReference type="InterPro" id="IPR003644">
    <property type="entry name" value="Calx_beta"/>
</dbReference>
<dbReference type="GO" id="GO:0016342">
    <property type="term" value="C:catenin complex"/>
    <property type="evidence" value="ECO:0007669"/>
    <property type="project" value="TreeGrafter"/>
</dbReference>
<keyword evidence="6" id="KW-0720">Serine protease</keyword>
<feature type="domain" description="Cadherin" evidence="10">
    <location>
        <begin position="3495"/>
        <end position="3602"/>
    </location>
</feature>
<comment type="caution">
    <text evidence="9">Lacks conserved residue(s) required for the propagation of feature annotation.</text>
</comment>
<dbReference type="SUPFAM" id="SSF49313">
    <property type="entry name" value="Cadherin-like"/>
    <property type="match status" value="11"/>
</dbReference>
<accession>A0A853MEQ4</accession>
<dbReference type="SUPFAM" id="SSF52743">
    <property type="entry name" value="Subtilisin-like"/>
    <property type="match status" value="1"/>
</dbReference>
<feature type="domain" description="Cadherin" evidence="10">
    <location>
        <begin position="3602"/>
        <end position="3709"/>
    </location>
</feature>
<dbReference type="Gene3D" id="2.60.40.60">
    <property type="entry name" value="Cadherins"/>
    <property type="match status" value="11"/>
</dbReference>
<reference evidence="11 12" key="1">
    <citation type="submission" date="2016-05" db="EMBL/GenBank/DDBJ databases">
        <title>First complete genome of the cyanobacterium Cylindrospermopsis raciborskii CS505, containing a circular chromosome and a single extrachromosomal element.</title>
        <authorList>
            <person name="Fuentes J."/>
            <person name="Tamames J."/>
            <person name="Allen E."/>
            <person name="Plominski A."/>
            <person name="Vasquez M."/>
        </authorList>
    </citation>
    <scope>NUCLEOTIDE SEQUENCE [LARGE SCALE GENOMIC DNA]</scope>
    <source>
        <strain evidence="11 12">CS505</strain>
    </source>
</reference>
<evidence type="ECO:0000256" key="9">
    <source>
        <dbReference type="PROSITE-ProRule" id="PRU01240"/>
    </source>
</evidence>
<dbReference type="GO" id="GO:0030246">
    <property type="term" value="F:carbohydrate binding"/>
    <property type="evidence" value="ECO:0007669"/>
    <property type="project" value="InterPro"/>
</dbReference>
<dbReference type="InterPro" id="IPR009091">
    <property type="entry name" value="RCC1/BLIP-II"/>
</dbReference>
<evidence type="ECO:0000259" key="10">
    <source>
        <dbReference type="PROSITE" id="PS50268"/>
    </source>
</evidence>
<name>A0A853MEQ4_9CYAN</name>
<dbReference type="PROSITE" id="PS50268">
    <property type="entry name" value="CADHERIN_2"/>
    <property type="match status" value="11"/>
</dbReference>
<proteinExistence type="inferred from homology"/>
<dbReference type="Gene3D" id="2.60.40.2030">
    <property type="match status" value="5"/>
</dbReference>
<dbReference type="Gene3D" id="1.10.1330.10">
    <property type="entry name" value="Dockerin domain"/>
    <property type="match status" value="1"/>
</dbReference>
<feature type="domain" description="Cadherin" evidence="10">
    <location>
        <begin position="3709"/>
        <end position="3816"/>
    </location>
</feature>
<evidence type="ECO:0000256" key="3">
    <source>
        <dbReference type="ARBA" id="ARBA00022729"/>
    </source>
</evidence>
<dbReference type="Gene3D" id="2.60.120.380">
    <property type="match status" value="4"/>
</dbReference>
<dbReference type="GO" id="GO:0007154">
    <property type="term" value="P:cell communication"/>
    <property type="evidence" value="ECO:0007669"/>
    <property type="project" value="InterPro"/>
</dbReference>
<dbReference type="GO" id="GO:0000272">
    <property type="term" value="P:polysaccharide catabolic process"/>
    <property type="evidence" value="ECO:0007669"/>
    <property type="project" value="InterPro"/>
</dbReference>
<dbReference type="InterPro" id="IPR002126">
    <property type="entry name" value="Cadherin-like_dom"/>
</dbReference>
<feature type="domain" description="Cadherin" evidence="10">
    <location>
        <begin position="3923"/>
        <end position="4030"/>
    </location>
</feature>
<dbReference type="SUPFAM" id="SSF141072">
    <property type="entry name" value="CalX-like"/>
    <property type="match status" value="5"/>
</dbReference>
<dbReference type="GO" id="GO:0045296">
    <property type="term" value="F:cadherin binding"/>
    <property type="evidence" value="ECO:0007669"/>
    <property type="project" value="TreeGrafter"/>
</dbReference>
<dbReference type="InterPro" id="IPR038081">
    <property type="entry name" value="CalX-like_sf"/>
</dbReference>
<keyword evidence="3" id="KW-0732">Signal</keyword>
<feature type="domain" description="Cadherin" evidence="10">
    <location>
        <begin position="4030"/>
        <end position="4137"/>
    </location>
</feature>
<keyword evidence="4" id="KW-0677">Repeat</keyword>
<dbReference type="EMBL" id="LYXA01000001">
    <property type="protein sequence ID" value="OBU77861.1"/>
    <property type="molecule type" value="Genomic_DNA"/>
</dbReference>
<dbReference type="InterPro" id="IPR039808">
    <property type="entry name" value="Cadherin"/>
</dbReference>
<dbReference type="PANTHER" id="PTHR24027:SF438">
    <property type="entry name" value="CADHERIN 23"/>
    <property type="match status" value="1"/>
</dbReference>
<keyword evidence="5" id="KW-0378">Hydrolase</keyword>
<comment type="similarity">
    <text evidence="9">Belongs to the peptidase S8 family.</text>
</comment>
<evidence type="ECO:0000256" key="8">
    <source>
        <dbReference type="ARBA" id="ARBA00023136"/>
    </source>
</evidence>
<evidence type="ECO:0000313" key="12">
    <source>
        <dbReference type="Proteomes" id="UP000093903"/>
    </source>
</evidence>
<evidence type="ECO:0000313" key="11">
    <source>
        <dbReference type="EMBL" id="OBU77861.1"/>
    </source>
</evidence>
<evidence type="ECO:0000256" key="2">
    <source>
        <dbReference type="ARBA" id="ARBA00022670"/>
    </source>
</evidence>
<feature type="domain" description="Cadherin" evidence="10">
    <location>
        <begin position="4137"/>
        <end position="4250"/>
    </location>
</feature>
<dbReference type="InterPro" id="IPR036439">
    <property type="entry name" value="Dockerin_dom_sf"/>
</dbReference>
<dbReference type="InterPro" id="IPR036852">
    <property type="entry name" value="Peptidase_S8/S53_dom_sf"/>
</dbReference>
<evidence type="ECO:0000256" key="1">
    <source>
        <dbReference type="ARBA" id="ARBA00004370"/>
    </source>
</evidence>
<evidence type="ECO:0000256" key="6">
    <source>
        <dbReference type="ARBA" id="ARBA00022825"/>
    </source>
</evidence>